<comment type="subunit">
    <text evidence="4">Homododecamer.</text>
</comment>
<comment type="catalytic activity">
    <reaction evidence="1">
        <text>3-dehydroquinate = 3-dehydroshikimate + H2O</text>
        <dbReference type="Rhea" id="RHEA:21096"/>
        <dbReference type="ChEBI" id="CHEBI:15377"/>
        <dbReference type="ChEBI" id="CHEBI:16630"/>
        <dbReference type="ChEBI" id="CHEBI:32364"/>
        <dbReference type="EC" id="4.2.1.10"/>
    </reaction>
</comment>
<dbReference type="PROSITE" id="PS01081">
    <property type="entry name" value="HTH_TETR_1"/>
    <property type="match status" value="1"/>
</dbReference>
<dbReference type="RefSeq" id="WP_160801526.1">
    <property type="nucleotide sequence ID" value="NZ_WUUL01000006.1"/>
</dbReference>
<dbReference type="Pfam" id="PF00440">
    <property type="entry name" value="TetR_N"/>
    <property type="match status" value="1"/>
</dbReference>
<dbReference type="EC" id="4.2.1.10" evidence="5"/>
<feature type="domain" description="HTH tetR-type" evidence="9">
    <location>
        <begin position="10"/>
        <end position="70"/>
    </location>
</feature>
<dbReference type="AlphaFoldDB" id="A0A6I4VWB9"/>
<dbReference type="SUPFAM" id="SSF52304">
    <property type="entry name" value="Type II 3-dehydroquinate dehydratase"/>
    <property type="match status" value="1"/>
</dbReference>
<protein>
    <recommendedName>
        <fullName evidence="5">3-dehydroquinate dehydratase</fullName>
        <ecNumber evidence="5">4.2.1.10</ecNumber>
    </recommendedName>
</protein>
<dbReference type="Proteomes" id="UP000430692">
    <property type="component" value="Unassembled WGS sequence"/>
</dbReference>
<dbReference type="GO" id="GO:0003855">
    <property type="term" value="F:3-dehydroquinate dehydratase activity"/>
    <property type="evidence" value="ECO:0007669"/>
    <property type="project" value="UniProtKB-EC"/>
</dbReference>
<dbReference type="EMBL" id="WUUL01000006">
    <property type="protein sequence ID" value="MXQ54170.1"/>
    <property type="molecule type" value="Genomic_DNA"/>
</dbReference>
<accession>A0A6I4VWB9</accession>
<dbReference type="SUPFAM" id="SSF46689">
    <property type="entry name" value="Homeodomain-like"/>
    <property type="match status" value="1"/>
</dbReference>
<evidence type="ECO:0000313" key="10">
    <source>
        <dbReference type="EMBL" id="MXQ54170.1"/>
    </source>
</evidence>
<proteinExistence type="inferred from homology"/>
<comment type="pathway">
    <text evidence="2">Metabolic intermediate biosynthesis; chorismate biosynthesis; chorismate from D-erythrose 4-phosphate and phosphoenolpyruvate: step 3/7.</text>
</comment>
<dbReference type="UniPathway" id="UPA00053">
    <property type="reaction ID" value="UER00086"/>
</dbReference>
<evidence type="ECO:0000256" key="1">
    <source>
        <dbReference type="ARBA" id="ARBA00001864"/>
    </source>
</evidence>
<dbReference type="InterPro" id="IPR023772">
    <property type="entry name" value="DNA-bd_HTH_TetR-type_CS"/>
</dbReference>
<keyword evidence="7" id="KW-0456">Lyase</keyword>
<evidence type="ECO:0000256" key="4">
    <source>
        <dbReference type="ARBA" id="ARBA00011193"/>
    </source>
</evidence>
<dbReference type="InterPro" id="IPR036441">
    <property type="entry name" value="DHquinase_II_sf"/>
</dbReference>
<comment type="similarity">
    <text evidence="3">Belongs to the type-II 3-dehydroquinase family.</text>
</comment>
<keyword evidence="6 8" id="KW-0238">DNA-binding</keyword>
<reference evidence="10 11" key="1">
    <citation type="submission" date="2019-12" db="EMBL/GenBank/DDBJ databases">
        <title>Whole-genome analyses of novel actinobacteria.</title>
        <authorList>
            <person name="Sahin N."/>
            <person name="Saygin H."/>
        </authorList>
    </citation>
    <scope>NUCLEOTIDE SEQUENCE [LARGE SCALE GENOMIC DNA]</scope>
    <source>
        <strain evidence="10 11">KC615</strain>
    </source>
</reference>
<evidence type="ECO:0000256" key="3">
    <source>
        <dbReference type="ARBA" id="ARBA00011037"/>
    </source>
</evidence>
<comment type="caution">
    <text evidence="10">The sequence shown here is derived from an EMBL/GenBank/DDBJ whole genome shotgun (WGS) entry which is preliminary data.</text>
</comment>
<dbReference type="GO" id="GO:0003677">
    <property type="term" value="F:DNA binding"/>
    <property type="evidence" value="ECO:0007669"/>
    <property type="project" value="UniProtKB-UniRule"/>
</dbReference>
<evidence type="ECO:0000256" key="2">
    <source>
        <dbReference type="ARBA" id="ARBA00004902"/>
    </source>
</evidence>
<evidence type="ECO:0000256" key="5">
    <source>
        <dbReference type="ARBA" id="ARBA00012060"/>
    </source>
</evidence>
<dbReference type="InterPro" id="IPR009057">
    <property type="entry name" value="Homeodomain-like_sf"/>
</dbReference>
<dbReference type="PROSITE" id="PS50977">
    <property type="entry name" value="HTH_TETR_2"/>
    <property type="match status" value="1"/>
</dbReference>
<dbReference type="InterPro" id="IPR050624">
    <property type="entry name" value="HTH-type_Tx_Regulator"/>
</dbReference>
<dbReference type="PANTHER" id="PTHR43479:SF11">
    <property type="entry name" value="ACREF_ENVCD OPERON REPRESSOR-RELATED"/>
    <property type="match status" value="1"/>
</dbReference>
<sequence length="209" mass="24111">MAGLREDKKLQTQTRILESAKKIFTEKGYKKASMADIAKSSNVGAGTIYNYFPSKGALLLIIFSKEFEQVQNRNVYKLDAVLKGDLVDTIIKVLKELTLSLDHYPKSFLREIVHVLTEEAEESIDLRRVLFNLDEEMIDWFTKLIKENSKCFLFPINPEDAAYTIYSIAITDTMLYIYDENMSCDKLLEQIKKHIEFLFMGKLKQTAGE</sequence>
<evidence type="ECO:0000256" key="7">
    <source>
        <dbReference type="ARBA" id="ARBA00023239"/>
    </source>
</evidence>
<dbReference type="Gene3D" id="1.10.357.10">
    <property type="entry name" value="Tetracycline Repressor, domain 2"/>
    <property type="match status" value="1"/>
</dbReference>
<dbReference type="PANTHER" id="PTHR43479">
    <property type="entry name" value="ACREF/ENVCD OPERON REPRESSOR-RELATED"/>
    <property type="match status" value="1"/>
</dbReference>
<evidence type="ECO:0000313" key="11">
    <source>
        <dbReference type="Proteomes" id="UP000430692"/>
    </source>
</evidence>
<feature type="DNA-binding region" description="H-T-H motif" evidence="8">
    <location>
        <begin position="33"/>
        <end position="52"/>
    </location>
</feature>
<gene>
    <name evidence="10" type="ORF">GSM42_10675</name>
</gene>
<name>A0A6I4VWB9_9BACL</name>
<evidence type="ECO:0000256" key="8">
    <source>
        <dbReference type="PROSITE-ProRule" id="PRU00335"/>
    </source>
</evidence>
<keyword evidence="11" id="KW-1185">Reference proteome</keyword>
<dbReference type="GO" id="GO:0009423">
    <property type="term" value="P:chorismate biosynthetic process"/>
    <property type="evidence" value="ECO:0007669"/>
    <property type="project" value="UniProtKB-UniPathway"/>
</dbReference>
<organism evidence="10 11">
    <name type="scientific">Shimazuella alba</name>
    <dbReference type="NCBI Taxonomy" id="2690964"/>
    <lineage>
        <taxon>Bacteria</taxon>
        <taxon>Bacillati</taxon>
        <taxon>Bacillota</taxon>
        <taxon>Bacilli</taxon>
        <taxon>Bacillales</taxon>
        <taxon>Thermoactinomycetaceae</taxon>
        <taxon>Shimazuella</taxon>
    </lineage>
</organism>
<evidence type="ECO:0000259" key="9">
    <source>
        <dbReference type="PROSITE" id="PS50977"/>
    </source>
</evidence>
<dbReference type="InterPro" id="IPR001647">
    <property type="entry name" value="HTH_TetR"/>
</dbReference>
<evidence type="ECO:0000256" key="6">
    <source>
        <dbReference type="ARBA" id="ARBA00023125"/>
    </source>
</evidence>
<dbReference type="PRINTS" id="PR00455">
    <property type="entry name" value="HTHTETR"/>
</dbReference>